<dbReference type="EMBL" id="RLII01000046">
    <property type="protein sequence ID" value="RXE57635.1"/>
    <property type="molecule type" value="Genomic_DNA"/>
</dbReference>
<dbReference type="CDD" id="cd00081">
    <property type="entry name" value="Hint"/>
    <property type="match status" value="1"/>
</dbReference>
<sequence>MVHVYTGDTMIETTEEHPFWVEEKGWVLAGELNEGDVLRLKSGENVKVTKLERVDLKEPVKVYNFEVQDWHTYYVSDINVLVHNKAARYNTPTPVNPKRVDTNYLKKNGIDPHSLKYDTLGDGADISKYNIYVDKNGELWILKNGSKEFIPTYESIGR</sequence>
<accession>A0A4Q0I1U5</accession>
<reference evidence="3" key="1">
    <citation type="submission" date="2018-11" db="EMBL/GenBank/DDBJ databases">
        <title>Genome sequencing of a novel mesophilic and cellulolytic organism within the genus Hungateiclostridium.</title>
        <authorList>
            <person name="Rettenmaier R."/>
            <person name="Liebl W."/>
            <person name="Zverlov V."/>
        </authorList>
    </citation>
    <scope>NUCLEOTIDE SEQUENCE [LARGE SCALE GENOMIC DNA]</scope>
    <source>
        <strain evidence="3">N2K1</strain>
    </source>
</reference>
<protein>
    <recommendedName>
        <fullName evidence="1">Bacterial toxin 33 domain-containing protein</fullName>
    </recommendedName>
</protein>
<evidence type="ECO:0000313" key="2">
    <source>
        <dbReference type="EMBL" id="RXE57635.1"/>
    </source>
</evidence>
<dbReference type="SUPFAM" id="SSF51294">
    <property type="entry name" value="Hedgehog/intein (Hint) domain"/>
    <property type="match status" value="1"/>
</dbReference>
<dbReference type="InterPro" id="IPR030934">
    <property type="entry name" value="Intein_C"/>
</dbReference>
<comment type="caution">
    <text evidence="2">The sequence shown here is derived from an EMBL/GenBank/DDBJ whole genome shotgun (WGS) entry which is preliminary data.</text>
</comment>
<proteinExistence type="predicted"/>
<organism evidence="2 3">
    <name type="scientific">Acetivibrio mesophilus</name>
    <dbReference type="NCBI Taxonomy" id="2487273"/>
    <lineage>
        <taxon>Bacteria</taxon>
        <taxon>Bacillati</taxon>
        <taxon>Bacillota</taxon>
        <taxon>Clostridia</taxon>
        <taxon>Eubacteriales</taxon>
        <taxon>Oscillospiraceae</taxon>
        <taxon>Acetivibrio</taxon>
    </lineage>
</organism>
<dbReference type="Proteomes" id="UP000289166">
    <property type="component" value="Unassembled WGS sequence"/>
</dbReference>
<dbReference type="InterPro" id="IPR036844">
    <property type="entry name" value="Hint_dom_sf"/>
</dbReference>
<dbReference type="AlphaFoldDB" id="A0A4Q0I1U5"/>
<gene>
    <name evidence="2" type="ORF">EFD62_16630</name>
</gene>
<dbReference type="PROSITE" id="PS50818">
    <property type="entry name" value="INTEIN_C_TER"/>
    <property type="match status" value="1"/>
</dbReference>
<evidence type="ECO:0000259" key="1">
    <source>
        <dbReference type="Pfam" id="PF15533"/>
    </source>
</evidence>
<dbReference type="Pfam" id="PF07591">
    <property type="entry name" value="PT-HINT"/>
    <property type="match status" value="1"/>
</dbReference>
<evidence type="ECO:0000313" key="3">
    <source>
        <dbReference type="Proteomes" id="UP000289166"/>
    </source>
</evidence>
<name>A0A4Q0I1U5_9FIRM</name>
<dbReference type="InterPro" id="IPR029110">
    <property type="entry name" value="Ntox33"/>
</dbReference>
<keyword evidence="3" id="KW-1185">Reference proteome</keyword>
<dbReference type="Pfam" id="PF15533">
    <property type="entry name" value="Ntox33"/>
    <property type="match status" value="1"/>
</dbReference>
<feature type="domain" description="Bacterial toxin 33" evidence="1">
    <location>
        <begin position="99"/>
        <end position="147"/>
    </location>
</feature>
<dbReference type="Gene3D" id="2.170.16.10">
    <property type="entry name" value="Hedgehog/Intein (Hint) domain"/>
    <property type="match status" value="1"/>
</dbReference>